<organism evidence="1 2">
    <name type="scientific">Poriferisphaera corsica</name>
    <dbReference type="NCBI Taxonomy" id="2528020"/>
    <lineage>
        <taxon>Bacteria</taxon>
        <taxon>Pseudomonadati</taxon>
        <taxon>Planctomycetota</taxon>
        <taxon>Phycisphaerae</taxon>
        <taxon>Phycisphaerales</taxon>
        <taxon>Phycisphaeraceae</taxon>
        <taxon>Poriferisphaera</taxon>
    </lineage>
</organism>
<gene>
    <name evidence="1" type="ORF">KS4_28790</name>
</gene>
<dbReference type="Proteomes" id="UP000317369">
    <property type="component" value="Chromosome"/>
</dbReference>
<dbReference type="AlphaFoldDB" id="A0A517YX58"/>
<dbReference type="KEGG" id="pcor:KS4_28790"/>
<dbReference type="EMBL" id="CP036425">
    <property type="protein sequence ID" value="QDU34803.1"/>
    <property type="molecule type" value="Genomic_DNA"/>
</dbReference>
<evidence type="ECO:0000313" key="2">
    <source>
        <dbReference type="Proteomes" id="UP000317369"/>
    </source>
</evidence>
<reference evidence="1 2" key="1">
    <citation type="submission" date="2019-02" db="EMBL/GenBank/DDBJ databases">
        <title>Deep-cultivation of Planctomycetes and their phenomic and genomic characterization uncovers novel biology.</title>
        <authorList>
            <person name="Wiegand S."/>
            <person name="Jogler M."/>
            <person name="Boedeker C."/>
            <person name="Pinto D."/>
            <person name="Vollmers J."/>
            <person name="Rivas-Marin E."/>
            <person name="Kohn T."/>
            <person name="Peeters S.H."/>
            <person name="Heuer A."/>
            <person name="Rast P."/>
            <person name="Oberbeckmann S."/>
            <person name="Bunk B."/>
            <person name="Jeske O."/>
            <person name="Meyerdierks A."/>
            <person name="Storesund J.E."/>
            <person name="Kallscheuer N."/>
            <person name="Luecker S."/>
            <person name="Lage O.M."/>
            <person name="Pohl T."/>
            <person name="Merkel B.J."/>
            <person name="Hornburger P."/>
            <person name="Mueller R.-W."/>
            <person name="Bruemmer F."/>
            <person name="Labrenz M."/>
            <person name="Spormann A.M."/>
            <person name="Op den Camp H."/>
            <person name="Overmann J."/>
            <person name="Amann R."/>
            <person name="Jetten M.S.M."/>
            <person name="Mascher T."/>
            <person name="Medema M.H."/>
            <person name="Devos D.P."/>
            <person name="Kaster A.-K."/>
            <person name="Ovreas L."/>
            <person name="Rohde M."/>
            <person name="Galperin M.Y."/>
            <person name="Jogler C."/>
        </authorList>
    </citation>
    <scope>NUCLEOTIDE SEQUENCE [LARGE SCALE GENOMIC DNA]</scope>
    <source>
        <strain evidence="1 2">KS4</strain>
    </source>
</reference>
<keyword evidence="2" id="KW-1185">Reference proteome</keyword>
<name>A0A517YX58_9BACT</name>
<evidence type="ECO:0000313" key="1">
    <source>
        <dbReference type="EMBL" id="QDU34803.1"/>
    </source>
</evidence>
<accession>A0A517YX58</accession>
<proteinExistence type="predicted"/>
<sequence length="41" mass="4676">MTAALLVAPWRIEKIFNASVENRSDRYLIRVRAFLISAALV</sequence>
<protein>
    <submittedName>
        <fullName evidence="1">Uncharacterized protein</fullName>
    </submittedName>
</protein>